<evidence type="ECO:0000256" key="1">
    <source>
        <dbReference type="ARBA" id="ARBA00022741"/>
    </source>
</evidence>
<dbReference type="OrthoDB" id="164902at2759"/>
<dbReference type="GO" id="GO:0005524">
    <property type="term" value="F:ATP binding"/>
    <property type="evidence" value="ECO:0007669"/>
    <property type="project" value="UniProtKB-UniRule"/>
</dbReference>
<keyword evidence="7" id="KW-1185">Reference proteome</keyword>
<sequence>MGRTGRHREGRIVMLLTEGKEMGRYAKSRYMYKNVQRAIMDPDRIRMWPGNPRILPEHAKPRCDFRTIGSAAEQTAARKYAKDPHLSTIEDEEWRRRYYIDDAPTVRWNRFAVRQTRVTPTHRVPHGEHTLGFVRLMYSMDELVLDGDGDVVRDYEALMCRHLLQSDLWQPAVDGVATYAQCAYTYAILA</sequence>
<evidence type="ECO:0000313" key="6">
    <source>
        <dbReference type="EMBL" id="RKP24565.1"/>
    </source>
</evidence>
<keyword evidence="3" id="KW-0347">Helicase</keyword>
<dbReference type="GO" id="GO:0045003">
    <property type="term" value="P:double-strand break repair via synthesis-dependent strand annealing"/>
    <property type="evidence" value="ECO:0007669"/>
    <property type="project" value="TreeGrafter"/>
</dbReference>
<evidence type="ECO:0000256" key="4">
    <source>
        <dbReference type="ARBA" id="ARBA00022840"/>
    </source>
</evidence>
<gene>
    <name evidence="6" type="ORF">SYNPS1DRAFT_23363</name>
</gene>
<keyword evidence="1" id="KW-0547">Nucleotide-binding</keyword>
<dbReference type="GO" id="GO:0009378">
    <property type="term" value="F:four-way junction helicase activity"/>
    <property type="evidence" value="ECO:0007669"/>
    <property type="project" value="TreeGrafter"/>
</dbReference>
<dbReference type="PANTHER" id="PTHR14025:SF20">
    <property type="entry name" value="FANCONI ANEMIA GROUP M PROTEIN"/>
    <property type="match status" value="1"/>
</dbReference>
<dbReference type="EMBL" id="KZ990154">
    <property type="protein sequence ID" value="RKP24565.1"/>
    <property type="molecule type" value="Genomic_DNA"/>
</dbReference>
<dbReference type="Proteomes" id="UP000278143">
    <property type="component" value="Unassembled WGS sequence"/>
</dbReference>
<dbReference type="GO" id="GO:0000400">
    <property type="term" value="F:four-way junction DNA binding"/>
    <property type="evidence" value="ECO:0007669"/>
    <property type="project" value="TreeGrafter"/>
</dbReference>
<comment type="catalytic activity">
    <reaction evidence="5">
        <text>ATP + H2O = ADP + phosphate + H(+)</text>
        <dbReference type="Rhea" id="RHEA:13065"/>
        <dbReference type="ChEBI" id="CHEBI:15377"/>
        <dbReference type="ChEBI" id="CHEBI:15378"/>
        <dbReference type="ChEBI" id="CHEBI:30616"/>
        <dbReference type="ChEBI" id="CHEBI:43474"/>
        <dbReference type="ChEBI" id="CHEBI:456216"/>
        <dbReference type="EC" id="3.6.4.12"/>
    </reaction>
</comment>
<dbReference type="GO" id="GO:0036297">
    <property type="term" value="P:interstrand cross-link repair"/>
    <property type="evidence" value="ECO:0007669"/>
    <property type="project" value="TreeGrafter"/>
</dbReference>
<dbReference type="PANTHER" id="PTHR14025">
    <property type="entry name" value="FANCONI ANEMIA GROUP M FANCM FAMILY MEMBER"/>
    <property type="match status" value="1"/>
</dbReference>
<keyword evidence="4" id="KW-0067">ATP-binding</keyword>
<comment type="function">
    <text evidence="5">ATP-dependent DNA helicase involved in DNA damage repair by homologous recombination and in genome maintenance. Capable of unwinding D-loops. Plays a role in limiting crossover recombinants during mitotic DNA double-strand break (DSB) repair. Component of a FANCM-MHF complex which promotes gene conversion at blocked replication forks, probably by reversal of the stalled fork.</text>
</comment>
<name>A0A4P9YXG3_9FUNG</name>
<evidence type="ECO:0000256" key="3">
    <source>
        <dbReference type="ARBA" id="ARBA00022806"/>
    </source>
</evidence>
<dbReference type="GO" id="GO:0005634">
    <property type="term" value="C:nucleus"/>
    <property type="evidence" value="ECO:0007669"/>
    <property type="project" value="UniProtKB-SubCell"/>
</dbReference>
<dbReference type="GO" id="GO:0043138">
    <property type="term" value="F:3'-5' DNA helicase activity"/>
    <property type="evidence" value="ECO:0007669"/>
    <property type="project" value="TreeGrafter"/>
</dbReference>
<reference evidence="7" key="1">
    <citation type="journal article" date="2018" name="Nat. Microbiol.">
        <title>Leveraging single-cell genomics to expand the fungal tree of life.</title>
        <authorList>
            <person name="Ahrendt S.R."/>
            <person name="Quandt C.A."/>
            <person name="Ciobanu D."/>
            <person name="Clum A."/>
            <person name="Salamov A."/>
            <person name="Andreopoulos B."/>
            <person name="Cheng J.F."/>
            <person name="Woyke T."/>
            <person name="Pelin A."/>
            <person name="Henrissat B."/>
            <person name="Reynolds N.K."/>
            <person name="Benny G.L."/>
            <person name="Smith M.E."/>
            <person name="James T.Y."/>
            <person name="Grigoriev I.V."/>
        </authorList>
    </citation>
    <scope>NUCLEOTIDE SEQUENCE [LARGE SCALE GENOMIC DNA]</scope>
    <source>
        <strain evidence="7">Benny S71-1</strain>
    </source>
</reference>
<comment type="subcellular location">
    <subcellularLocation>
        <location evidence="5">Nucleus</location>
    </subcellularLocation>
</comment>
<proteinExistence type="inferred from homology"/>
<comment type="similarity">
    <text evidence="5">Belongs to the DEAD box helicase family. DEAH subfamily. FANCM sub-subfamily.</text>
</comment>
<dbReference type="GO" id="GO:0016887">
    <property type="term" value="F:ATP hydrolysis activity"/>
    <property type="evidence" value="ECO:0007669"/>
    <property type="project" value="RHEA"/>
</dbReference>
<evidence type="ECO:0000313" key="7">
    <source>
        <dbReference type="Proteomes" id="UP000278143"/>
    </source>
</evidence>
<evidence type="ECO:0000256" key="2">
    <source>
        <dbReference type="ARBA" id="ARBA00022801"/>
    </source>
</evidence>
<dbReference type="AlphaFoldDB" id="A0A4P9YXG3"/>
<accession>A0A4P9YXG3</accession>
<comment type="subunit">
    <text evidence="5">Interacts with the MHF histone-fold complex to form the FANCM-MHF complex.</text>
</comment>
<protein>
    <recommendedName>
        <fullName evidence="5">ATP-dependent DNA helicase</fullName>
        <ecNumber evidence="5">3.6.4.12</ecNumber>
    </recommendedName>
</protein>
<dbReference type="EC" id="3.6.4.12" evidence="5"/>
<evidence type="ECO:0000256" key="5">
    <source>
        <dbReference type="RuleBase" id="RU367027"/>
    </source>
</evidence>
<organism evidence="6 7">
    <name type="scientific">Syncephalis pseudoplumigaleata</name>
    <dbReference type="NCBI Taxonomy" id="1712513"/>
    <lineage>
        <taxon>Eukaryota</taxon>
        <taxon>Fungi</taxon>
        <taxon>Fungi incertae sedis</taxon>
        <taxon>Zoopagomycota</taxon>
        <taxon>Zoopagomycotina</taxon>
        <taxon>Zoopagomycetes</taxon>
        <taxon>Zoopagales</taxon>
        <taxon>Piptocephalidaceae</taxon>
        <taxon>Syncephalis</taxon>
    </lineage>
</organism>
<keyword evidence="2" id="KW-0378">Hydrolase</keyword>